<evidence type="ECO:0000313" key="3">
    <source>
        <dbReference type="Proteomes" id="UP001290455"/>
    </source>
</evidence>
<name>A0ABU5IXJ5_9BACI</name>
<gene>
    <name evidence="2" type="ORF">SM124_08930</name>
</gene>
<feature type="compositionally biased region" description="Basic and acidic residues" evidence="1">
    <location>
        <begin position="1"/>
        <end position="19"/>
    </location>
</feature>
<proteinExistence type="predicted"/>
<evidence type="ECO:0000256" key="1">
    <source>
        <dbReference type="SAM" id="MobiDB-lite"/>
    </source>
</evidence>
<dbReference type="EMBL" id="JAXOFX010000004">
    <property type="protein sequence ID" value="MDZ5471872.1"/>
    <property type="molecule type" value="Genomic_DNA"/>
</dbReference>
<accession>A0ABU5IXJ5</accession>
<keyword evidence="3" id="KW-1185">Reference proteome</keyword>
<feature type="region of interest" description="Disordered" evidence="1">
    <location>
        <begin position="1"/>
        <end position="34"/>
    </location>
</feature>
<reference evidence="2 3" key="1">
    <citation type="submission" date="2023-11" db="EMBL/GenBank/DDBJ databases">
        <title>Bacillus jintuensis, isolated from a mudflat on the Beibu Gulf coast.</title>
        <authorList>
            <person name="Li M."/>
        </authorList>
    </citation>
    <scope>NUCLEOTIDE SEQUENCE [LARGE SCALE GENOMIC DNA]</scope>
    <source>
        <strain evidence="2 3">31A1R</strain>
    </source>
</reference>
<dbReference type="Proteomes" id="UP001290455">
    <property type="component" value="Unassembled WGS sequence"/>
</dbReference>
<comment type="caution">
    <text evidence="2">The sequence shown here is derived from an EMBL/GenBank/DDBJ whole genome shotgun (WGS) entry which is preliminary data.</text>
</comment>
<protein>
    <submittedName>
        <fullName evidence="2">Uncharacterized protein</fullName>
    </submittedName>
</protein>
<sequence>MIRKNNERIGTKNPKREPGVKPTSRRKIQLARRLTTNKSTILDINSL</sequence>
<evidence type="ECO:0000313" key="2">
    <source>
        <dbReference type="EMBL" id="MDZ5471872.1"/>
    </source>
</evidence>
<organism evidence="2 3">
    <name type="scientific">Robertmurraya mangrovi</name>
    <dbReference type="NCBI Taxonomy" id="3098077"/>
    <lineage>
        <taxon>Bacteria</taxon>
        <taxon>Bacillati</taxon>
        <taxon>Bacillota</taxon>
        <taxon>Bacilli</taxon>
        <taxon>Bacillales</taxon>
        <taxon>Bacillaceae</taxon>
        <taxon>Robertmurraya</taxon>
    </lineage>
</organism>